<feature type="modified residue" description="Phosphothreonine; by host" evidence="1">
    <location>
        <position position="64"/>
    </location>
</feature>
<evidence type="ECO:0000313" key="2">
    <source>
        <dbReference type="EMBL" id="AIA22363.1"/>
    </source>
</evidence>
<keyword evidence="3" id="KW-1185">Reference proteome</keyword>
<dbReference type="OrthoDB" id="8443at10239"/>
<comment type="similarity">
    <text evidence="1">Belongs to the adenoviridae hexon-linking protein family.</text>
</comment>
<dbReference type="GO" id="GO:0031423">
    <property type="term" value="F:hexon binding"/>
    <property type="evidence" value="ECO:0007669"/>
    <property type="project" value="InterPro"/>
</dbReference>
<keyword evidence="1" id="KW-0426">Late protein</keyword>
<dbReference type="InterPro" id="IPR000646">
    <property type="entry name" value="Adeno_PVIII"/>
</dbReference>
<keyword evidence="1" id="KW-1048">Host nucleus</keyword>
<feature type="site" description="Cleavage; by viral protease" evidence="1">
    <location>
        <begin position="151"/>
        <end position="152"/>
    </location>
</feature>
<comment type="miscellaneous">
    <text evidence="1">All late proteins expressed from the major late promoter are produced by alternative splicing and alternative polyadenylation of the same gene giving rise to non-overlapping ORFs. A leader sequence is present in the N-terminus of all these mRNAs and is recognized by the viral shutoff protein to provide expression although conventional translation via ribosome scanning from the cap has been shut off in the host cell.</text>
</comment>
<comment type="subcellular location">
    <molecule>Pre-hexon-linking protein VIII</molecule>
    <subcellularLocation>
        <location evidence="1">Host nucleus</location>
    </subcellularLocation>
</comment>
<comment type="subunit">
    <text evidence="1">Interacts with the peripentonal hexons as well as the hexons in the facets. Part of a complex composed of the core-capsid bridging protein, the endosome lysis protein VI and the hexon-linking protein VIII; these interactions bridge the virus core to the capsid.</text>
</comment>
<dbReference type="Proteomes" id="UP000116231">
    <property type="component" value="Segment"/>
</dbReference>
<feature type="site" description="Cleavage; by viral protease" evidence="1">
    <location>
        <begin position="111"/>
        <end position="112"/>
    </location>
</feature>
<comment type="function">
    <text evidence="1">Hexon-linking protein-C: Structural component of the virion that acts as a cement protein on the capsid interior and which glue the peripentonal hexons and group-of-nine hexons together.</text>
</comment>
<keyword evidence="1" id="KW-0946">Virion</keyword>
<feature type="chain" id="PRO_5023557849" description="Pre-hexon-linking protein VIII" evidence="1">
    <location>
        <begin position="1"/>
        <end position="217"/>
    </location>
</feature>
<comment type="caution">
    <text evidence="1">Lacks conserved residue(s) required for the propagation of feature annotation.</text>
</comment>
<gene>
    <name evidence="1" type="primary">L4</name>
</gene>
<comment type="PTM">
    <text evidence="1">Cleaved by the viral protease during virion maturation. May cause the middle segment to be shed from the capsid.</text>
</comment>
<proteinExistence type="evidence at transcript level"/>
<dbReference type="RefSeq" id="YP_009032622.1">
    <property type="nucleotide sequence ID" value="NC_024150.1"/>
</dbReference>
<evidence type="ECO:0000256" key="1">
    <source>
        <dbReference type="HAMAP-Rule" id="MF_04049"/>
    </source>
</evidence>
<comment type="subcellular location">
    <molecule>Hexon-linking protein-N</molecule>
    <subcellularLocation>
        <location evidence="1">Virion</location>
    </subcellularLocation>
    <text evidence="1">Located on the inner side of the capsid shell. Present in 120 copies per virion.</text>
</comment>
<feature type="peptide" id="PRO_5011804340" description="Hexon-linking protein-C" evidence="1">
    <location>
        <begin position="152"/>
        <end position="217"/>
    </location>
</feature>
<dbReference type="Gene3D" id="6.10.250.1460">
    <property type="match status" value="1"/>
</dbReference>
<dbReference type="GO" id="GO:0042025">
    <property type="term" value="C:host cell nucleus"/>
    <property type="evidence" value="ECO:0007669"/>
    <property type="project" value="UniProtKB-SubCell"/>
</dbReference>
<comment type="function">
    <text evidence="1">Hexon-linking protein-N: Structural component of the virion that acts as a cement protein on the capsid interior and which glue the peripentonal hexons and group-of-nine hexons together.</text>
</comment>
<organism evidence="2 3">
    <name type="scientific">California sea lion adenovirus 1</name>
    <dbReference type="NCBI Taxonomy" id="943083"/>
    <lineage>
        <taxon>Viruses</taxon>
        <taxon>Varidnaviria</taxon>
        <taxon>Bamfordvirae</taxon>
        <taxon>Preplasmiviricota</taxon>
        <taxon>Polisuviricotina</taxon>
        <taxon>Pharingeaviricetes</taxon>
        <taxon>Rowavirales</taxon>
        <taxon>Adenoviridae</taxon>
        <taxon>Mastadenovirus</taxon>
        <taxon>Mastadenovirus otariidae</taxon>
        <taxon>Sea lion mastadenovirus A</taxon>
    </lineage>
</organism>
<accession>A0A059XNA2</accession>
<protein>
    <recommendedName>
        <fullName evidence="1">Pre-hexon-linking protein VIII</fullName>
    </recommendedName>
    <alternativeName>
        <fullName evidence="1">Pre-protein VIII</fullName>
        <shortName evidence="1">pVIII</shortName>
    </alternativeName>
    <component>
        <recommendedName>
            <fullName evidence="1">Hexon-linking protein-N</fullName>
        </recommendedName>
        <alternativeName>
            <fullName evidence="1">12.1 kDa protein VIII</fullName>
        </alternativeName>
        <alternativeName>
            <fullName evidence="1">Protein VIII-N</fullName>
        </alternativeName>
    </component>
    <component>
        <recommendedName>
            <fullName evidence="1">Hexon-linking protein-C</fullName>
        </recommendedName>
        <alternativeName>
            <fullName evidence="1">7.6 kDa protein VIII</fullName>
        </alternativeName>
        <alternativeName>
            <fullName evidence="1">Protein VIII-C</fullName>
        </alternativeName>
    </component>
</protein>
<feature type="peptide" id="PRO_5011804339" description="Hexon-linking protein-N" evidence="1">
    <location>
        <begin position="1"/>
        <end position="111"/>
    </location>
</feature>
<dbReference type="GO" id="GO:0019028">
    <property type="term" value="C:viral capsid"/>
    <property type="evidence" value="ECO:0007669"/>
    <property type="project" value="UniProtKB-UniRule"/>
</dbReference>
<evidence type="ECO:0000313" key="3">
    <source>
        <dbReference type="Proteomes" id="UP000116231"/>
    </source>
</evidence>
<comment type="subcellular location">
    <molecule>Hexon-linking protein-C</molecule>
    <subcellularLocation>
        <location evidence="1">Virion</location>
    </subcellularLocation>
    <text evidence="1">Located on the inner side of the capsid shell. Present in 120 copies per virion.</text>
</comment>
<reference evidence="2 3" key="1">
    <citation type="journal article" date="2015" name="Infect. Genet. Evol.">
        <title>Phylogenomic characterization of California sea lion adenovirus-1.</title>
        <authorList>
            <person name="Cortes-Hinojosa G."/>
            <person name="Gulland F.M."/>
            <person name="Goldstein T."/>
            <person name="Venn-Watson S."/>
            <person name="Rivera R."/>
            <person name="Waltzek T.B."/>
            <person name="Salemi M."/>
            <person name="Wellehan J.F.Jr."/>
        </authorList>
    </citation>
    <scope>NUCLEOTIDE SEQUENCE [LARGE SCALE GENOMIC DNA]</scope>
    <source>
        <strain evidence="2">Zc11-030</strain>
    </source>
</reference>
<dbReference type="HAMAP" id="MF_04049">
    <property type="entry name" value="ADV_CAP8"/>
    <property type="match status" value="1"/>
</dbReference>
<dbReference type="Pfam" id="PF01310">
    <property type="entry name" value="Adeno_PVIII"/>
    <property type="match status" value="1"/>
</dbReference>
<comment type="induction">
    <text evidence="1">Expressed in the late phase of the viral replicative cycle.</text>
</comment>
<sequence>MLSKDIPTPYVWSYQPQMGVAAGASQDYSTRINWLSAGPAMSQHIFEIRDQRNNILSREAEFRTPRNVINPPSWPAGTLPQVPPTSYQVSLPRNESLEQIMTNSGFQFAGGSRPLCLTLKSTPFVGKGIQLAESSTPAGVRSDGIFQLAGGRRQPSNYLLLNTASSQPRSGGIGSAQFVREFSPSVYINPFSGPPDTFPDQFCSNYDIITNSVDGYS</sequence>
<keyword evidence="1" id="KW-0167">Capsid protein</keyword>
<dbReference type="EMBL" id="KJ563221">
    <property type="protein sequence ID" value="AIA22363.1"/>
    <property type="molecule type" value="Genomic_DNA"/>
</dbReference>
<keyword evidence="1" id="KW-0597">Phosphoprotein</keyword>
<name>A0A059XNA2_9ADEN</name>
<dbReference type="KEGG" id="vg:19488624"/>